<evidence type="ECO:0000313" key="2">
    <source>
        <dbReference type="Proteomes" id="UP001205748"/>
    </source>
</evidence>
<keyword evidence="1" id="KW-0946">Virion</keyword>
<dbReference type="Gene3D" id="1.20.1260.10">
    <property type="match status" value="1"/>
</dbReference>
<dbReference type="Proteomes" id="UP001205748">
    <property type="component" value="Unassembled WGS sequence"/>
</dbReference>
<dbReference type="Pfam" id="PF07875">
    <property type="entry name" value="Coat_F"/>
    <property type="match status" value="1"/>
</dbReference>
<keyword evidence="2" id="KW-1185">Reference proteome</keyword>
<reference evidence="1" key="1">
    <citation type="submission" date="2022-07" db="EMBL/GenBank/DDBJ databases">
        <title>Enhanced cultured diversity of the mouse gut microbiota enables custom-made synthetic communities.</title>
        <authorList>
            <person name="Afrizal A."/>
        </authorList>
    </citation>
    <scope>NUCLEOTIDE SEQUENCE</scope>
    <source>
        <strain evidence="1">DSM 28593</strain>
    </source>
</reference>
<evidence type="ECO:0000313" key="1">
    <source>
        <dbReference type="EMBL" id="MCR1900039.1"/>
    </source>
</evidence>
<dbReference type="EMBL" id="JANKAS010000017">
    <property type="protein sequence ID" value="MCR1900039.1"/>
    <property type="molecule type" value="Genomic_DNA"/>
</dbReference>
<accession>A0AAE3HIG1</accession>
<sequence length="93" mass="10681">MTHQQPNFSEKELMHDLLATEKQVITAYSTGMTESSCPNLRNTLEDNFTKVEKVQYEIFNAMNQKGWYPVKDAPANEVQQLKNESNQMAAQVK</sequence>
<dbReference type="AlphaFoldDB" id="A0AAE3HIG1"/>
<dbReference type="RefSeq" id="WP_257532959.1">
    <property type="nucleotide sequence ID" value="NZ_JANKAS010000017.1"/>
</dbReference>
<name>A0AAE3HIG1_9FIRM</name>
<organism evidence="1 2">
    <name type="scientific">Irregularibacter muris</name>
    <dbReference type="NCBI Taxonomy" id="1796619"/>
    <lineage>
        <taxon>Bacteria</taxon>
        <taxon>Bacillati</taxon>
        <taxon>Bacillota</taxon>
        <taxon>Clostridia</taxon>
        <taxon>Eubacteriales</taxon>
        <taxon>Eubacteriaceae</taxon>
        <taxon>Irregularibacter</taxon>
    </lineage>
</organism>
<protein>
    <submittedName>
        <fullName evidence="1">Spore coat protein</fullName>
    </submittedName>
</protein>
<keyword evidence="1" id="KW-0167">Capsid protein</keyword>
<gene>
    <name evidence="1" type="ORF">NSA47_13805</name>
</gene>
<proteinExistence type="predicted"/>
<dbReference type="InterPro" id="IPR012851">
    <property type="entry name" value="Spore_coat_CotF-like"/>
</dbReference>
<dbReference type="InterPro" id="IPR012347">
    <property type="entry name" value="Ferritin-like"/>
</dbReference>
<comment type="caution">
    <text evidence="1">The sequence shown here is derived from an EMBL/GenBank/DDBJ whole genome shotgun (WGS) entry which is preliminary data.</text>
</comment>